<dbReference type="AlphaFoldDB" id="A0AAP0ATY0"/>
<keyword evidence="3" id="KW-1185">Reference proteome</keyword>
<keyword evidence="1" id="KW-1133">Transmembrane helix</keyword>
<proteinExistence type="predicted"/>
<name>A0AAP0ATY0_9ASPA</name>
<dbReference type="PANTHER" id="PTHR33825:SF4">
    <property type="entry name" value="OS05G0137600 PROTEIN"/>
    <property type="match status" value="1"/>
</dbReference>
<dbReference type="Proteomes" id="UP001418222">
    <property type="component" value="Unassembled WGS sequence"/>
</dbReference>
<reference evidence="2 3" key="1">
    <citation type="journal article" date="2022" name="Nat. Plants">
        <title>Genomes of leafy and leafless Platanthera orchids illuminate the evolution of mycoheterotrophy.</title>
        <authorList>
            <person name="Li M.H."/>
            <person name="Liu K.W."/>
            <person name="Li Z."/>
            <person name="Lu H.C."/>
            <person name="Ye Q.L."/>
            <person name="Zhang D."/>
            <person name="Wang J.Y."/>
            <person name="Li Y.F."/>
            <person name="Zhong Z.M."/>
            <person name="Liu X."/>
            <person name="Yu X."/>
            <person name="Liu D.K."/>
            <person name="Tu X.D."/>
            <person name="Liu B."/>
            <person name="Hao Y."/>
            <person name="Liao X.Y."/>
            <person name="Jiang Y.T."/>
            <person name="Sun W.H."/>
            <person name="Chen J."/>
            <person name="Chen Y.Q."/>
            <person name="Ai Y."/>
            <person name="Zhai J.W."/>
            <person name="Wu S.S."/>
            <person name="Zhou Z."/>
            <person name="Hsiao Y.Y."/>
            <person name="Wu W.L."/>
            <person name="Chen Y.Y."/>
            <person name="Lin Y.F."/>
            <person name="Hsu J.L."/>
            <person name="Li C.Y."/>
            <person name="Wang Z.W."/>
            <person name="Zhao X."/>
            <person name="Zhong W.Y."/>
            <person name="Ma X.K."/>
            <person name="Ma L."/>
            <person name="Huang J."/>
            <person name="Chen G.Z."/>
            <person name="Huang M.Z."/>
            <person name="Huang L."/>
            <person name="Peng D.H."/>
            <person name="Luo Y.B."/>
            <person name="Zou S.Q."/>
            <person name="Chen S.P."/>
            <person name="Lan S."/>
            <person name="Tsai W.C."/>
            <person name="Van de Peer Y."/>
            <person name="Liu Z.J."/>
        </authorList>
    </citation>
    <scope>NUCLEOTIDE SEQUENCE [LARGE SCALE GENOMIC DNA]</scope>
    <source>
        <strain evidence="2">Lor287</strain>
    </source>
</reference>
<accession>A0AAP0ATY0</accession>
<protein>
    <submittedName>
        <fullName evidence="2">Uncharacterized protein</fullName>
    </submittedName>
</protein>
<evidence type="ECO:0000256" key="1">
    <source>
        <dbReference type="SAM" id="Phobius"/>
    </source>
</evidence>
<dbReference type="PANTHER" id="PTHR33825">
    <property type="entry name" value="CHITINASE-LIKE PROTEIN"/>
    <property type="match status" value="1"/>
</dbReference>
<evidence type="ECO:0000313" key="3">
    <source>
        <dbReference type="Proteomes" id="UP001418222"/>
    </source>
</evidence>
<feature type="transmembrane region" description="Helical" evidence="1">
    <location>
        <begin position="76"/>
        <end position="98"/>
    </location>
</feature>
<dbReference type="EMBL" id="JBBWWQ010000021">
    <property type="protein sequence ID" value="KAK8914429.1"/>
    <property type="molecule type" value="Genomic_DNA"/>
</dbReference>
<sequence length="174" mass="18988">MLLSSSHHLRLPTTAIFRRTRPAVSCRILSFANKLTAPRGNGAVGLSHLDSNSMHLTQSPSLSIDANMRCRQDPELGLAAVLFVISMVLGSFFSLLVVSLPALHAFEKLAASTAKLSKVVSEEVPGTLSSLKLSGLEINDLTCQLNSLKRIISGDRYVERKKKQSKIAKFSREK</sequence>
<keyword evidence="1" id="KW-0812">Transmembrane</keyword>
<comment type="caution">
    <text evidence="2">The sequence shown here is derived from an EMBL/GenBank/DDBJ whole genome shotgun (WGS) entry which is preliminary data.</text>
</comment>
<organism evidence="2 3">
    <name type="scientific">Platanthera zijinensis</name>
    <dbReference type="NCBI Taxonomy" id="2320716"/>
    <lineage>
        <taxon>Eukaryota</taxon>
        <taxon>Viridiplantae</taxon>
        <taxon>Streptophyta</taxon>
        <taxon>Embryophyta</taxon>
        <taxon>Tracheophyta</taxon>
        <taxon>Spermatophyta</taxon>
        <taxon>Magnoliopsida</taxon>
        <taxon>Liliopsida</taxon>
        <taxon>Asparagales</taxon>
        <taxon>Orchidaceae</taxon>
        <taxon>Orchidoideae</taxon>
        <taxon>Orchideae</taxon>
        <taxon>Orchidinae</taxon>
        <taxon>Platanthera</taxon>
    </lineage>
</organism>
<gene>
    <name evidence="2" type="ORF">KSP39_PZI023903</name>
</gene>
<keyword evidence="1" id="KW-0472">Membrane</keyword>
<evidence type="ECO:0000313" key="2">
    <source>
        <dbReference type="EMBL" id="KAK8914429.1"/>
    </source>
</evidence>